<evidence type="ECO:0000256" key="2">
    <source>
        <dbReference type="ARBA" id="ARBA00022761"/>
    </source>
</evidence>
<dbReference type="Gene3D" id="2.60.120.10">
    <property type="entry name" value="Jelly Rolls"/>
    <property type="match status" value="2"/>
</dbReference>
<dbReference type="SMART" id="SM00835">
    <property type="entry name" value="Cupin_1"/>
    <property type="match status" value="2"/>
</dbReference>
<feature type="chain" id="PRO_5041396358" description="Cupin type-1 domain-containing protein" evidence="6">
    <location>
        <begin position="23"/>
        <end position="476"/>
    </location>
</feature>
<feature type="signal peptide" evidence="6">
    <location>
        <begin position="1"/>
        <end position="22"/>
    </location>
</feature>
<dbReference type="InterPro" id="IPR011051">
    <property type="entry name" value="RmlC_Cupin_sf"/>
</dbReference>
<proteinExistence type="inferred from homology"/>
<comment type="caution">
    <text evidence="8">The sequence shown here is derived from an EMBL/GenBank/DDBJ whole genome shotgun (WGS) entry which is preliminary data.</text>
</comment>
<dbReference type="EMBL" id="JAJJMA010217863">
    <property type="protein sequence ID" value="MCL7040922.1"/>
    <property type="molecule type" value="Genomic_DNA"/>
</dbReference>
<keyword evidence="3" id="KW-0708">Seed storage protein</keyword>
<dbReference type="PANTHER" id="PTHR31189">
    <property type="entry name" value="OS03G0336100 PROTEIN-RELATED"/>
    <property type="match status" value="1"/>
</dbReference>
<evidence type="ECO:0000256" key="5">
    <source>
        <dbReference type="SAM" id="MobiDB-lite"/>
    </source>
</evidence>
<dbReference type="Proteomes" id="UP001177140">
    <property type="component" value="Unassembled WGS sequence"/>
</dbReference>
<feature type="domain" description="Cupin type-1" evidence="7">
    <location>
        <begin position="52"/>
        <end position="253"/>
    </location>
</feature>
<evidence type="ECO:0000313" key="8">
    <source>
        <dbReference type="EMBL" id="MCL7040922.1"/>
    </source>
</evidence>
<accession>A0AA41VGM2</accession>
<keyword evidence="4" id="KW-1015">Disulfide bond</keyword>
<evidence type="ECO:0000256" key="3">
    <source>
        <dbReference type="ARBA" id="ARBA00023129"/>
    </source>
</evidence>
<feature type="compositionally biased region" description="Polar residues" evidence="5">
    <location>
        <begin position="130"/>
        <end position="142"/>
    </location>
</feature>
<comment type="similarity">
    <text evidence="1">Belongs to the 11S seed storage protein (globulins) family.</text>
</comment>
<dbReference type="InterPro" id="IPR006044">
    <property type="entry name" value="11S_seedstore_pln"/>
</dbReference>
<evidence type="ECO:0000256" key="6">
    <source>
        <dbReference type="SAM" id="SignalP"/>
    </source>
</evidence>
<organism evidence="8 9">
    <name type="scientific">Papaver nudicaule</name>
    <name type="common">Iceland poppy</name>
    <dbReference type="NCBI Taxonomy" id="74823"/>
    <lineage>
        <taxon>Eukaryota</taxon>
        <taxon>Viridiplantae</taxon>
        <taxon>Streptophyta</taxon>
        <taxon>Embryophyta</taxon>
        <taxon>Tracheophyta</taxon>
        <taxon>Spermatophyta</taxon>
        <taxon>Magnoliopsida</taxon>
        <taxon>Ranunculales</taxon>
        <taxon>Papaveraceae</taxon>
        <taxon>Papaveroideae</taxon>
        <taxon>Papaver</taxon>
    </lineage>
</organism>
<dbReference type="AlphaFoldDB" id="A0AA41VGM2"/>
<dbReference type="SUPFAM" id="SSF51182">
    <property type="entry name" value="RmlC-like cupins"/>
    <property type="match status" value="1"/>
</dbReference>
<evidence type="ECO:0000259" key="7">
    <source>
        <dbReference type="SMART" id="SM00835"/>
    </source>
</evidence>
<dbReference type="InterPro" id="IPR050253">
    <property type="entry name" value="Seed_Storage-Functional"/>
</dbReference>
<feature type="compositionally biased region" description="Basic and acidic residues" evidence="5">
    <location>
        <begin position="143"/>
        <end position="152"/>
    </location>
</feature>
<sequence length="476" mass="54074">MAKAIPIATLTIFFLLVSTVFAQYQTGQQSQQQQQQFQFQQQEARQCRIQRLAASQPNQRIQSEGGVTEMWNEFEDQFQCVGVAAVRNIIQQNCLSLPNFSPSPRLVYIQQGQGLIGMSIPGCTETYQSGQQSVRGGSVRTTRQGEQRDQHQKVHRVRQGDIVALPAGVAHWCYNDGNEELVAVSVNDLNNNANQLEQKSRSFYLAGGHQQIYSSVQSAQQQQQQRETFQNVFRAFDENLMAEAFNLPVEVIRRMQQEDQRGFIVRVTGEGMRMIRPQEDEEYEERYQSRRANGLEEVYCNFKVRQYLDNPKEADIYVRQAGRINHANGEKLPILNYMDMSAEKGNLYPNAMHAPHWTMNAHSVFYVTRGEAHVQVVGSNGQTVLNDRVNQGDLFVVPQQFVSTIRAGNDGFEYVAFKTSSQPMKSPLVGYTSALKAMPIQVLANSFQISTQEAQSLKYNREHQTMLLPPRAVRSS</sequence>
<keyword evidence="2" id="KW-0758">Storage protein</keyword>
<dbReference type="CDD" id="cd02242">
    <property type="entry name" value="cupin_11S_legumin_N"/>
    <property type="match status" value="1"/>
</dbReference>
<protein>
    <recommendedName>
        <fullName evidence="7">Cupin type-1 domain-containing protein</fullName>
    </recommendedName>
</protein>
<reference evidence="8" key="1">
    <citation type="submission" date="2022-03" db="EMBL/GenBank/DDBJ databases">
        <title>A functionally conserved STORR gene fusion in Papaver species that diverged 16.8 million years ago.</title>
        <authorList>
            <person name="Catania T."/>
        </authorList>
    </citation>
    <scope>NUCLEOTIDE SEQUENCE</scope>
    <source>
        <strain evidence="8">S-191538</strain>
    </source>
</reference>
<dbReference type="PANTHER" id="PTHR31189:SF54">
    <property type="entry name" value="11S GLOBULIN SEED STORAGE PROTEIN 2-LIKE"/>
    <property type="match status" value="1"/>
</dbReference>
<keyword evidence="6" id="KW-0732">Signal</keyword>
<feature type="domain" description="Cupin type-1" evidence="7">
    <location>
        <begin position="306"/>
        <end position="455"/>
    </location>
</feature>
<evidence type="ECO:0000313" key="9">
    <source>
        <dbReference type="Proteomes" id="UP001177140"/>
    </source>
</evidence>
<name>A0AA41VGM2_PAPNU</name>
<dbReference type="InterPro" id="IPR014710">
    <property type="entry name" value="RmlC-like_jellyroll"/>
</dbReference>
<gene>
    <name evidence="8" type="ORF">MKW94_013006</name>
</gene>
<evidence type="ECO:0000256" key="1">
    <source>
        <dbReference type="ARBA" id="ARBA00007178"/>
    </source>
</evidence>
<keyword evidence="9" id="KW-1185">Reference proteome</keyword>
<dbReference type="CDD" id="cd02243">
    <property type="entry name" value="cupin_11S_legumin_C"/>
    <property type="match status" value="1"/>
</dbReference>
<dbReference type="Pfam" id="PF00190">
    <property type="entry name" value="Cupin_1"/>
    <property type="match status" value="2"/>
</dbReference>
<dbReference type="GO" id="GO:0045735">
    <property type="term" value="F:nutrient reservoir activity"/>
    <property type="evidence" value="ECO:0007669"/>
    <property type="project" value="UniProtKB-KW"/>
</dbReference>
<dbReference type="PRINTS" id="PR00439">
    <property type="entry name" value="11SGLOBULIN"/>
</dbReference>
<dbReference type="InterPro" id="IPR006045">
    <property type="entry name" value="Cupin_1"/>
</dbReference>
<dbReference type="FunFam" id="2.60.120.10:FF:000073">
    <property type="entry name" value="Glycinin G1"/>
    <property type="match status" value="1"/>
</dbReference>
<evidence type="ECO:0000256" key="4">
    <source>
        <dbReference type="ARBA" id="ARBA00023157"/>
    </source>
</evidence>
<feature type="region of interest" description="Disordered" evidence="5">
    <location>
        <begin position="130"/>
        <end position="153"/>
    </location>
</feature>